<name>U1V2B9_9PSED</name>
<organism evidence="1 2">
    <name type="scientific">Pseudomonas simiae</name>
    <dbReference type="NCBI Taxonomy" id="321846"/>
    <lineage>
        <taxon>Bacteria</taxon>
        <taxon>Pseudomonadati</taxon>
        <taxon>Pseudomonadota</taxon>
        <taxon>Gammaproteobacteria</taxon>
        <taxon>Pseudomonadales</taxon>
        <taxon>Pseudomonadaceae</taxon>
        <taxon>Pseudomonas</taxon>
    </lineage>
</organism>
<reference evidence="1 2" key="1">
    <citation type="submission" date="2013-08" db="EMBL/GenBank/DDBJ databases">
        <title>Biodegradation of aromatic compounds in biofilm forming Pseudomonas isolated from sewage sludge.</title>
        <authorList>
            <person name="Qureshi A."/>
            <person name="Ghosh S."/>
            <person name="Khardenavis A.A."/>
            <person name="Kapley A."/>
            <person name="Purohit H.J."/>
        </authorList>
    </citation>
    <scope>NUCLEOTIDE SEQUENCE [LARGE SCALE GENOMIC DNA]</scope>
    <source>
        <strain evidence="1 2">EGD-AQ6</strain>
    </source>
</reference>
<dbReference type="Proteomes" id="UP000016504">
    <property type="component" value="Unassembled WGS sequence"/>
</dbReference>
<dbReference type="EMBL" id="AVQG01000001">
    <property type="protein sequence ID" value="ERH61522.1"/>
    <property type="molecule type" value="Genomic_DNA"/>
</dbReference>
<protein>
    <submittedName>
        <fullName evidence="1">Uncharacterized protein</fullName>
    </submittedName>
</protein>
<proteinExistence type="predicted"/>
<gene>
    <name evidence="1" type="ORF">O204_01410</name>
</gene>
<comment type="caution">
    <text evidence="1">The sequence shown here is derived from an EMBL/GenBank/DDBJ whole genome shotgun (WGS) entry which is preliminary data.</text>
</comment>
<evidence type="ECO:0000313" key="1">
    <source>
        <dbReference type="EMBL" id="ERH61522.1"/>
    </source>
</evidence>
<dbReference type="AlphaFoldDB" id="U1V2B9"/>
<evidence type="ECO:0000313" key="2">
    <source>
        <dbReference type="Proteomes" id="UP000016504"/>
    </source>
</evidence>
<sequence length="36" mass="4122">MGRTILVWMRLSLPNAENQNAQAKLARTDYNNVQGF</sequence>
<accession>U1V2B9</accession>